<dbReference type="Proteomes" id="UP000182241">
    <property type="component" value="Unassembled WGS sequence"/>
</dbReference>
<protein>
    <submittedName>
        <fullName evidence="2">Uncharacterized protein</fullName>
    </submittedName>
</protein>
<dbReference type="AlphaFoldDB" id="A0A1H4I6X9"/>
<dbReference type="STRING" id="57704.SAMN04489793_0040"/>
<name>A0A1H4I6X9_TSUTY</name>
<keyword evidence="1" id="KW-0472">Membrane</keyword>
<accession>A0A1H4I6X9</accession>
<gene>
    <name evidence="2" type="ORF">SAMN04489793_0040</name>
</gene>
<proteinExistence type="predicted"/>
<sequence>MTIDWPFLVWNNFMLLLIWLAPRWPRLRLVLGGTRTRQRPASRSPMDQGR</sequence>
<keyword evidence="1" id="KW-0812">Transmembrane</keyword>
<organism evidence="2 3">
    <name type="scientific">Tsukamurella tyrosinosolvens</name>
    <dbReference type="NCBI Taxonomy" id="57704"/>
    <lineage>
        <taxon>Bacteria</taxon>
        <taxon>Bacillati</taxon>
        <taxon>Actinomycetota</taxon>
        <taxon>Actinomycetes</taxon>
        <taxon>Mycobacteriales</taxon>
        <taxon>Tsukamurellaceae</taxon>
        <taxon>Tsukamurella</taxon>
    </lineage>
</organism>
<evidence type="ECO:0000313" key="2">
    <source>
        <dbReference type="EMBL" id="SEB29655.1"/>
    </source>
</evidence>
<evidence type="ECO:0000313" key="3">
    <source>
        <dbReference type="Proteomes" id="UP000182241"/>
    </source>
</evidence>
<reference evidence="3" key="1">
    <citation type="submission" date="2016-10" db="EMBL/GenBank/DDBJ databases">
        <authorList>
            <person name="Varghese N."/>
            <person name="Submissions S."/>
        </authorList>
    </citation>
    <scope>NUCLEOTIDE SEQUENCE [LARGE SCALE GENOMIC DNA]</scope>
    <source>
        <strain evidence="3">DSM 44234</strain>
    </source>
</reference>
<dbReference type="EMBL" id="FNSA01000001">
    <property type="protein sequence ID" value="SEB29655.1"/>
    <property type="molecule type" value="Genomic_DNA"/>
</dbReference>
<feature type="transmembrane region" description="Helical" evidence="1">
    <location>
        <begin position="6"/>
        <end position="22"/>
    </location>
</feature>
<keyword evidence="1" id="KW-1133">Transmembrane helix</keyword>
<keyword evidence="3" id="KW-1185">Reference proteome</keyword>
<evidence type="ECO:0000256" key="1">
    <source>
        <dbReference type="SAM" id="Phobius"/>
    </source>
</evidence>